<dbReference type="PANTHER" id="PTHR30015:SF7">
    <property type="entry name" value="TYPE IV METHYL-DIRECTED RESTRICTION ENZYME ECOKMRR"/>
    <property type="match status" value="1"/>
</dbReference>
<name>A0ABD6C8H2_9EURY</name>
<dbReference type="SUPFAM" id="SSF52980">
    <property type="entry name" value="Restriction endonuclease-like"/>
    <property type="match status" value="1"/>
</dbReference>
<feature type="domain" description="Restriction endonuclease type IV Mrr" evidence="1">
    <location>
        <begin position="16"/>
        <end position="130"/>
    </location>
</feature>
<keyword evidence="2" id="KW-0378">Hydrolase</keyword>
<keyword evidence="2" id="KW-0540">Nuclease</keyword>
<gene>
    <name evidence="2" type="ORF">ACFR9U_05670</name>
</gene>
<dbReference type="InterPro" id="IPR011856">
    <property type="entry name" value="tRNA_endonuc-like_dom_sf"/>
</dbReference>
<comment type="caution">
    <text evidence="2">The sequence shown here is derived from an EMBL/GenBank/DDBJ whole genome shotgun (WGS) entry which is preliminary data.</text>
</comment>
<organism evidence="2 3">
    <name type="scientific">Halorientalis brevis</name>
    <dbReference type="NCBI Taxonomy" id="1126241"/>
    <lineage>
        <taxon>Archaea</taxon>
        <taxon>Methanobacteriati</taxon>
        <taxon>Methanobacteriota</taxon>
        <taxon>Stenosarchaea group</taxon>
        <taxon>Halobacteria</taxon>
        <taxon>Halobacteriales</taxon>
        <taxon>Haloarculaceae</taxon>
        <taxon>Halorientalis</taxon>
    </lineage>
</organism>
<dbReference type="GO" id="GO:0004519">
    <property type="term" value="F:endonuclease activity"/>
    <property type="evidence" value="ECO:0007669"/>
    <property type="project" value="UniProtKB-KW"/>
</dbReference>
<dbReference type="Proteomes" id="UP001597119">
    <property type="component" value="Unassembled WGS sequence"/>
</dbReference>
<dbReference type="Gene3D" id="3.40.1350.10">
    <property type="match status" value="1"/>
</dbReference>
<dbReference type="InterPro" id="IPR052906">
    <property type="entry name" value="Type_IV_Methyl-Rstrct_Enzyme"/>
</dbReference>
<evidence type="ECO:0000259" key="1">
    <source>
        <dbReference type="Pfam" id="PF04471"/>
    </source>
</evidence>
<dbReference type="EMBL" id="JBHUDJ010000002">
    <property type="protein sequence ID" value="MFD1586461.1"/>
    <property type="molecule type" value="Genomic_DNA"/>
</dbReference>
<dbReference type="AlphaFoldDB" id="A0ABD6C8H2"/>
<proteinExistence type="predicted"/>
<keyword evidence="2" id="KW-0255">Endonuclease</keyword>
<dbReference type="InterPro" id="IPR011335">
    <property type="entry name" value="Restrct_endonuc-II-like"/>
</dbReference>
<protein>
    <submittedName>
        <fullName evidence="2">Restriction endonuclease</fullName>
    </submittedName>
</protein>
<evidence type="ECO:0000313" key="3">
    <source>
        <dbReference type="Proteomes" id="UP001597119"/>
    </source>
</evidence>
<evidence type="ECO:0000313" key="2">
    <source>
        <dbReference type="EMBL" id="MFD1586461.1"/>
    </source>
</evidence>
<reference evidence="2 3" key="1">
    <citation type="journal article" date="2019" name="Int. J. Syst. Evol. Microbiol.">
        <title>The Global Catalogue of Microorganisms (GCM) 10K type strain sequencing project: providing services to taxonomists for standard genome sequencing and annotation.</title>
        <authorList>
            <consortium name="The Broad Institute Genomics Platform"/>
            <consortium name="The Broad Institute Genome Sequencing Center for Infectious Disease"/>
            <person name="Wu L."/>
            <person name="Ma J."/>
        </authorList>
    </citation>
    <scope>NUCLEOTIDE SEQUENCE [LARGE SCALE GENOMIC DNA]</scope>
    <source>
        <strain evidence="2 3">CGMCC 1.12125</strain>
    </source>
</reference>
<sequence>MQRAVAQDQVLDRAYSLSPTEFEVLCKVVLGESLSFASLSVTPQSHDGGIDIEGRLDHDWVAADFGVQAKRNATDNTVGSDRVHRFAGALLDSDYQIGTFITTSSFTGPAVETAERLPVKLVSGRDLSAAMVDRELGVVSTDHGDEFELHDGFWQTLERSDEAIPASEVPLSPNFERMRAVLAAMRETDGTAASLRSWVNQGTLYAGELSDRHTYINANSATALGWARKEPPVGSRDVQRWGVTAAGAEYLDAELGSPRERELRCAAIRSVEVVELVYEQLRAEGKLSMDAIDSFLREETTLSGASVDRRGSTVRSWLTELPDVSMERSGHEKYYVYSPA</sequence>
<dbReference type="PANTHER" id="PTHR30015">
    <property type="entry name" value="MRR RESTRICTION SYSTEM PROTEIN"/>
    <property type="match status" value="1"/>
</dbReference>
<dbReference type="Pfam" id="PF04471">
    <property type="entry name" value="Mrr_cat"/>
    <property type="match status" value="1"/>
</dbReference>
<accession>A0ABD6C8H2</accession>
<keyword evidence="3" id="KW-1185">Reference proteome</keyword>
<dbReference type="InterPro" id="IPR007560">
    <property type="entry name" value="Restrct_endonuc_IV_Mrr"/>
</dbReference>
<dbReference type="RefSeq" id="WP_247379676.1">
    <property type="nucleotide sequence ID" value="NZ_JALLGV010000007.1"/>
</dbReference>